<proteinExistence type="predicted"/>
<reference evidence="1 2" key="1">
    <citation type="submission" date="2012-01" db="EMBL/GenBank/DDBJ databases">
        <title>The Genome Sequence of Odoribacter laneus YIT 12061.</title>
        <authorList>
            <consortium name="The Broad Institute Genome Sequencing Platform"/>
            <person name="Earl A."/>
            <person name="Ward D."/>
            <person name="Feldgarden M."/>
            <person name="Gevers D."/>
            <person name="Morotomi M."/>
            <person name="Young S.K."/>
            <person name="Zeng Q."/>
            <person name="Gargeya S."/>
            <person name="Fitzgerald M."/>
            <person name="Haas B."/>
            <person name="Abouelleil A."/>
            <person name="Alvarado L."/>
            <person name="Arachchi H.M."/>
            <person name="Berlin A."/>
            <person name="Chapman S.B."/>
            <person name="Gearin G."/>
            <person name="Goldberg J."/>
            <person name="Griggs A."/>
            <person name="Gujja S."/>
            <person name="Hansen M."/>
            <person name="Heiman D."/>
            <person name="Howarth C."/>
            <person name="Larimer J."/>
            <person name="Lui A."/>
            <person name="MacDonald P.J.P."/>
            <person name="McCowen C."/>
            <person name="Montmayeur A."/>
            <person name="Murphy C."/>
            <person name="Neiman D."/>
            <person name="Pearson M."/>
            <person name="Priest M."/>
            <person name="Roberts A."/>
            <person name="Saif S."/>
            <person name="Shea T."/>
            <person name="Sisk P."/>
            <person name="Stolte C."/>
            <person name="Sykes S."/>
            <person name="Wortman J."/>
            <person name="Nusbaum C."/>
            <person name="Birren B."/>
        </authorList>
    </citation>
    <scope>NUCLEOTIDE SEQUENCE [LARGE SCALE GENOMIC DNA]</scope>
    <source>
        <strain evidence="1 2">YIT 12061</strain>
    </source>
</reference>
<gene>
    <name evidence="1" type="ORF">HMPREF9449_02753</name>
</gene>
<keyword evidence="2" id="KW-1185">Reference proteome</keyword>
<dbReference type="EMBL" id="ADMC01000028">
    <property type="protein sequence ID" value="EHP45781.1"/>
    <property type="molecule type" value="Genomic_DNA"/>
</dbReference>
<dbReference type="STRING" id="742817.HMPREF9449_02753"/>
<name>H1DKG7_9BACT</name>
<dbReference type="Gene3D" id="2.180.10.10">
    <property type="entry name" value="RHS repeat-associated core"/>
    <property type="match status" value="1"/>
</dbReference>
<dbReference type="HOGENOM" id="CLU_1141673_0_0_10"/>
<dbReference type="RefSeq" id="WP_009137897.1">
    <property type="nucleotide sequence ID" value="NZ_JH594597.1"/>
</dbReference>
<evidence type="ECO:0000313" key="1">
    <source>
        <dbReference type="EMBL" id="EHP45781.1"/>
    </source>
</evidence>
<dbReference type="Proteomes" id="UP000004892">
    <property type="component" value="Unassembled WGS sequence"/>
</dbReference>
<sequence length="243" mass="28043">MKRFDGEDSVKHDFTYHYSNPVSRNALSQVTNKGINSPLYRYDKLGNMLYDGRRDIYLSYNLLNLPDTISQGSDNISYIYTAGGEKLAQRIGSSYTYYRGVIIYAGNTLSYIKQPESLIRKDSPYYTYNYFLKAHLGNTRVLLEAVEDSLRTVQTTDCYPFSLSFENNNLNRNKYPYIGKEFQNVSLGGRMLSMYDFGARSYDPETGRWFNIDPALQLATPYGFCGNNKSSGNSRRFKRIILW</sequence>
<dbReference type="PATRIC" id="fig|742817.3.peg.2947"/>
<protein>
    <submittedName>
        <fullName evidence="1">RHS repeat-associated core domain-containing protein</fullName>
    </submittedName>
</protein>
<comment type="caution">
    <text evidence="1">The sequence shown here is derived from an EMBL/GenBank/DDBJ whole genome shotgun (WGS) entry which is preliminary data.</text>
</comment>
<accession>H1DKG7</accession>
<dbReference type="GeneID" id="98070281"/>
<dbReference type="eggNOG" id="COG3209">
    <property type="taxonomic scope" value="Bacteria"/>
</dbReference>
<dbReference type="AlphaFoldDB" id="H1DKG7"/>
<dbReference type="PANTHER" id="PTHR32305">
    <property type="match status" value="1"/>
</dbReference>
<evidence type="ECO:0000313" key="2">
    <source>
        <dbReference type="Proteomes" id="UP000004892"/>
    </source>
</evidence>
<dbReference type="PANTHER" id="PTHR32305:SF15">
    <property type="entry name" value="PROTEIN RHSA-RELATED"/>
    <property type="match status" value="1"/>
</dbReference>
<organism evidence="1 2">
    <name type="scientific">Odoribacter laneus YIT 12061</name>
    <dbReference type="NCBI Taxonomy" id="742817"/>
    <lineage>
        <taxon>Bacteria</taxon>
        <taxon>Pseudomonadati</taxon>
        <taxon>Bacteroidota</taxon>
        <taxon>Bacteroidia</taxon>
        <taxon>Bacteroidales</taxon>
        <taxon>Odoribacteraceae</taxon>
        <taxon>Odoribacter</taxon>
    </lineage>
</organism>
<dbReference type="InterPro" id="IPR050708">
    <property type="entry name" value="T6SS_VgrG/RHS"/>
</dbReference>